<reference evidence="2" key="2">
    <citation type="submission" date="2019-10" db="EMBL/GenBank/DDBJ databases">
        <title>Conservation and host-specific expression of non-tandemly repeated heterogenous ribosome RNA gene in arbuscular mycorrhizal fungi.</title>
        <authorList>
            <person name="Maeda T."/>
            <person name="Kobayashi Y."/>
            <person name="Nakagawa T."/>
            <person name="Ezawa T."/>
            <person name="Yamaguchi K."/>
            <person name="Bino T."/>
            <person name="Nishimoto Y."/>
            <person name="Shigenobu S."/>
            <person name="Kawaguchi M."/>
        </authorList>
    </citation>
    <scope>NUCLEOTIDE SEQUENCE</scope>
    <source>
        <strain evidence="2">HR1</strain>
    </source>
</reference>
<comment type="caution">
    <text evidence="1">The sequence shown here is derived from an EMBL/GenBank/DDBJ whole genome shotgun (WGS) entry which is preliminary data.</text>
</comment>
<dbReference type="Proteomes" id="UP000615446">
    <property type="component" value="Unassembled WGS sequence"/>
</dbReference>
<evidence type="ECO:0000313" key="3">
    <source>
        <dbReference type="Proteomes" id="UP000247702"/>
    </source>
</evidence>
<dbReference type="EMBL" id="BLAL01000205">
    <property type="protein sequence ID" value="GES91552.1"/>
    <property type="molecule type" value="Genomic_DNA"/>
</dbReference>
<proteinExistence type="predicted"/>
<dbReference type="EMBL" id="BEXD01002226">
    <property type="protein sequence ID" value="GBB97577.1"/>
    <property type="molecule type" value="Genomic_DNA"/>
</dbReference>
<dbReference type="AlphaFoldDB" id="A0A2Z6R5A2"/>
<reference evidence="1 3" key="1">
    <citation type="submission" date="2017-11" db="EMBL/GenBank/DDBJ databases">
        <title>The genome of Rhizophagus clarus HR1 reveals common genetic basis of auxotrophy among arbuscular mycorrhizal fungi.</title>
        <authorList>
            <person name="Kobayashi Y."/>
        </authorList>
    </citation>
    <scope>NUCLEOTIDE SEQUENCE [LARGE SCALE GENOMIC DNA]</scope>
    <source>
        <strain evidence="1 3">HR1</strain>
    </source>
</reference>
<evidence type="ECO:0000313" key="2">
    <source>
        <dbReference type="EMBL" id="GES91552.1"/>
    </source>
</evidence>
<evidence type="ECO:0000313" key="1">
    <source>
        <dbReference type="EMBL" id="GBB97577.1"/>
    </source>
</evidence>
<dbReference type="OrthoDB" id="2334167at2759"/>
<keyword evidence="3" id="KW-1185">Reference proteome</keyword>
<organism evidence="1 3">
    <name type="scientific">Rhizophagus clarus</name>
    <dbReference type="NCBI Taxonomy" id="94130"/>
    <lineage>
        <taxon>Eukaryota</taxon>
        <taxon>Fungi</taxon>
        <taxon>Fungi incertae sedis</taxon>
        <taxon>Mucoromycota</taxon>
        <taxon>Glomeromycotina</taxon>
        <taxon>Glomeromycetes</taxon>
        <taxon>Glomerales</taxon>
        <taxon>Glomeraceae</taxon>
        <taxon>Rhizophagus</taxon>
    </lineage>
</organism>
<accession>A0A2Z6R5A2</accession>
<gene>
    <name evidence="2" type="ORF">RCL2_001836200</name>
    <name evidence="1" type="ORF">RclHR1_30000002</name>
</gene>
<dbReference type="Proteomes" id="UP000247702">
    <property type="component" value="Unassembled WGS sequence"/>
</dbReference>
<protein>
    <submittedName>
        <fullName evidence="1">Uncharacterized protein</fullName>
    </submittedName>
</protein>
<sequence length="95" mass="10695">MKAKFVCYHLKNTGEICGKPSTKLEGCRTHSKAKMRRPCSVCGRPTKIDKPSGLDNNLCSYCNKSNYQTRHVNKLRAKAQLYDEYTSVVGHIGET</sequence>
<name>A0A2Z6R5A2_9GLOM</name>